<proteinExistence type="inferred from homology"/>
<evidence type="ECO:0000256" key="1">
    <source>
        <dbReference type="ARBA" id="ARBA00009387"/>
    </source>
</evidence>
<comment type="similarity">
    <text evidence="1">Belongs to the virb1 family.</text>
</comment>
<evidence type="ECO:0000313" key="4">
    <source>
        <dbReference type="Proteomes" id="UP000001868"/>
    </source>
</evidence>
<dbReference type="Pfam" id="PF01464">
    <property type="entry name" value="SLT"/>
    <property type="match status" value="1"/>
</dbReference>
<accession>B4RFU4</accession>
<evidence type="ECO:0000313" key="3">
    <source>
        <dbReference type="EMBL" id="ACG78757.1"/>
    </source>
</evidence>
<sequence>MPLDLATLLPLASQCAPAVAPSTLLAIAKAESAFDPLAIGVNGAGGGALRPRSAEEAAAVARRLIANGRSIDLGLGQINSRNLSRLGLTVEAAFDPCRNLAASATVLSEGFDRATKVAPGEQAALRMALSIYNTGHPERGLRNGYVTRVTRAAASLVPALRTHAAANVSPPSASPPAAAPTWDVFARARIRSGGFVLTPSSGDLR</sequence>
<reference evidence="3 4" key="1">
    <citation type="journal article" date="2008" name="BMC Genomics">
        <title>Complete genome of Phenylobacterium zucineum - a novel facultative intracellular bacterium isolated from human erythroleukemia cell line K562.</title>
        <authorList>
            <person name="Luo Y."/>
            <person name="Xu X."/>
            <person name="Ding Z."/>
            <person name="Liu Z."/>
            <person name="Zhang B."/>
            <person name="Yan Z."/>
            <person name="Sun J."/>
            <person name="Hu S."/>
            <person name="Hu X."/>
        </authorList>
    </citation>
    <scope>NUCLEOTIDE SEQUENCE [LARGE SCALE GENOMIC DNA]</scope>
    <source>
        <strain evidence="3 4">HLK1</strain>
    </source>
</reference>
<dbReference type="InterPro" id="IPR008258">
    <property type="entry name" value="Transglycosylase_SLT_dom_1"/>
</dbReference>
<dbReference type="HOGENOM" id="CLU_076837_0_0_5"/>
<dbReference type="Proteomes" id="UP000001868">
    <property type="component" value="Chromosome"/>
</dbReference>
<dbReference type="CAZy" id="GH23">
    <property type="family name" value="Glycoside Hydrolase Family 23"/>
</dbReference>
<feature type="domain" description="Transglycosylase SLT" evidence="2">
    <location>
        <begin position="13"/>
        <end position="136"/>
    </location>
</feature>
<gene>
    <name evidence="3" type="ordered locus">PHZ_c2347</name>
</gene>
<dbReference type="CDD" id="cd16892">
    <property type="entry name" value="LT_VirB1-like"/>
    <property type="match status" value="1"/>
</dbReference>
<keyword evidence="4" id="KW-1185">Reference proteome</keyword>
<dbReference type="STRING" id="450851.PHZ_c2347"/>
<dbReference type="InterPro" id="IPR023346">
    <property type="entry name" value="Lysozyme-like_dom_sf"/>
</dbReference>
<dbReference type="AlphaFoldDB" id="B4RFU4"/>
<dbReference type="Gene3D" id="1.10.530.10">
    <property type="match status" value="1"/>
</dbReference>
<protein>
    <submittedName>
        <fullName evidence="3">Conjugal transfer protein</fullName>
    </submittedName>
</protein>
<organism evidence="3 4">
    <name type="scientific">Phenylobacterium zucineum (strain HLK1)</name>
    <dbReference type="NCBI Taxonomy" id="450851"/>
    <lineage>
        <taxon>Bacteria</taxon>
        <taxon>Pseudomonadati</taxon>
        <taxon>Pseudomonadota</taxon>
        <taxon>Alphaproteobacteria</taxon>
        <taxon>Caulobacterales</taxon>
        <taxon>Caulobacteraceae</taxon>
        <taxon>Phenylobacterium</taxon>
    </lineage>
</organism>
<dbReference type="OrthoDB" id="8277605at2"/>
<dbReference type="SUPFAM" id="SSF53955">
    <property type="entry name" value="Lysozyme-like"/>
    <property type="match status" value="1"/>
</dbReference>
<dbReference type="eggNOG" id="COG0741">
    <property type="taxonomic scope" value="Bacteria"/>
</dbReference>
<evidence type="ECO:0000259" key="2">
    <source>
        <dbReference type="Pfam" id="PF01464"/>
    </source>
</evidence>
<name>B4RFU4_PHEZH</name>
<dbReference type="KEGG" id="pzu:PHZ_c2347"/>
<dbReference type="RefSeq" id="WP_012522898.1">
    <property type="nucleotide sequence ID" value="NC_011144.1"/>
</dbReference>
<dbReference type="EMBL" id="CP000747">
    <property type="protein sequence ID" value="ACG78757.1"/>
    <property type="molecule type" value="Genomic_DNA"/>
</dbReference>